<dbReference type="Gene3D" id="1.10.287.950">
    <property type="entry name" value="Methyl-accepting chemotaxis protein"/>
    <property type="match status" value="1"/>
</dbReference>
<dbReference type="InterPro" id="IPR004090">
    <property type="entry name" value="Chemotax_Me-accpt_rcpt"/>
</dbReference>
<keyword evidence="6" id="KW-1185">Reference proteome</keyword>
<dbReference type="OrthoDB" id="107771at2"/>
<dbReference type="Proteomes" id="UP000282028">
    <property type="component" value="Unassembled WGS sequence"/>
</dbReference>
<dbReference type="PRINTS" id="PR00260">
    <property type="entry name" value="CHEMTRNSDUCR"/>
</dbReference>
<evidence type="ECO:0000259" key="4">
    <source>
        <dbReference type="PROSITE" id="PS50111"/>
    </source>
</evidence>
<accession>A0A3M8CJ21</accession>
<dbReference type="SUPFAM" id="SSF58104">
    <property type="entry name" value="Methyl-accepting chemotaxis protein (MCP) signaling domain"/>
    <property type="match status" value="1"/>
</dbReference>
<dbReference type="GO" id="GO:0007165">
    <property type="term" value="P:signal transduction"/>
    <property type="evidence" value="ECO:0007669"/>
    <property type="project" value="UniProtKB-KW"/>
</dbReference>
<dbReference type="PROSITE" id="PS50111">
    <property type="entry name" value="CHEMOTAXIS_TRANSDUC_2"/>
    <property type="match status" value="1"/>
</dbReference>
<evidence type="ECO:0000313" key="5">
    <source>
        <dbReference type="EMBL" id="RNB75581.1"/>
    </source>
</evidence>
<dbReference type="SMART" id="SM00283">
    <property type="entry name" value="MA"/>
    <property type="match status" value="1"/>
</dbReference>
<dbReference type="GO" id="GO:0006935">
    <property type="term" value="P:chemotaxis"/>
    <property type="evidence" value="ECO:0007669"/>
    <property type="project" value="InterPro"/>
</dbReference>
<dbReference type="Pfam" id="PF00015">
    <property type="entry name" value="MCPsignal"/>
    <property type="match status" value="1"/>
</dbReference>
<evidence type="ECO:0000313" key="6">
    <source>
        <dbReference type="Proteomes" id="UP000282028"/>
    </source>
</evidence>
<dbReference type="PANTHER" id="PTHR32089">
    <property type="entry name" value="METHYL-ACCEPTING CHEMOTAXIS PROTEIN MCPB"/>
    <property type="match status" value="1"/>
</dbReference>
<evidence type="ECO:0000256" key="3">
    <source>
        <dbReference type="PROSITE-ProRule" id="PRU00284"/>
    </source>
</evidence>
<keyword evidence="1 3" id="KW-0807">Transducer</keyword>
<organism evidence="5 6">
    <name type="scientific">Brevibacillus invocatus</name>
    <dbReference type="NCBI Taxonomy" id="173959"/>
    <lineage>
        <taxon>Bacteria</taxon>
        <taxon>Bacillati</taxon>
        <taxon>Bacillota</taxon>
        <taxon>Bacilli</taxon>
        <taxon>Bacillales</taxon>
        <taxon>Paenibacillaceae</taxon>
        <taxon>Brevibacillus</taxon>
    </lineage>
</organism>
<protein>
    <submittedName>
        <fullName evidence="5">Methyl-accepting chemotaxis protein</fullName>
    </submittedName>
</protein>
<proteinExistence type="inferred from homology"/>
<evidence type="ECO:0000256" key="2">
    <source>
        <dbReference type="ARBA" id="ARBA00029447"/>
    </source>
</evidence>
<dbReference type="InterPro" id="IPR004089">
    <property type="entry name" value="MCPsignal_dom"/>
</dbReference>
<evidence type="ECO:0000256" key="1">
    <source>
        <dbReference type="ARBA" id="ARBA00023224"/>
    </source>
</evidence>
<dbReference type="GO" id="GO:0016020">
    <property type="term" value="C:membrane"/>
    <property type="evidence" value="ECO:0007669"/>
    <property type="project" value="InterPro"/>
</dbReference>
<feature type="domain" description="Methyl-accepting transducer" evidence="4">
    <location>
        <begin position="1"/>
        <end position="177"/>
    </location>
</feature>
<comment type="caution">
    <text evidence="5">The sequence shown here is derived from an EMBL/GenBank/DDBJ whole genome shotgun (WGS) entry which is preliminary data.</text>
</comment>
<dbReference type="PANTHER" id="PTHR32089:SF114">
    <property type="entry name" value="METHYL-ACCEPTING CHEMOTAXIS PROTEIN MCPB"/>
    <property type="match status" value="1"/>
</dbReference>
<gene>
    <name evidence="5" type="ORF">EDM52_06050</name>
</gene>
<dbReference type="EMBL" id="RHHR01000010">
    <property type="protein sequence ID" value="RNB75581.1"/>
    <property type="molecule type" value="Genomic_DNA"/>
</dbReference>
<reference evidence="5 6" key="1">
    <citation type="submission" date="2018-10" db="EMBL/GenBank/DDBJ databases">
        <title>Phylogenomics of Brevibacillus.</title>
        <authorList>
            <person name="Dunlap C."/>
        </authorList>
    </citation>
    <scope>NUCLEOTIDE SEQUENCE [LARGE SCALE GENOMIC DNA]</scope>
    <source>
        <strain evidence="5 6">JCM 12215</strain>
    </source>
</reference>
<name>A0A3M8CJ21_9BACL</name>
<dbReference type="CDD" id="cd11386">
    <property type="entry name" value="MCP_signal"/>
    <property type="match status" value="1"/>
</dbReference>
<comment type="similarity">
    <text evidence="2">Belongs to the methyl-accepting chemotaxis (MCP) protein family.</text>
</comment>
<dbReference type="GO" id="GO:0004888">
    <property type="term" value="F:transmembrane signaling receptor activity"/>
    <property type="evidence" value="ECO:0007669"/>
    <property type="project" value="InterPro"/>
</dbReference>
<dbReference type="AlphaFoldDB" id="A0A3M8CJ21"/>
<sequence>MTQQANRGNDAMTQMMTQMDEIRTSVYHTASVVHLLDSRSQEIAQIVEVISAIASQTNLLALNAAIEAARAGETGRGFAVVADEVRKLAEQSNQSAQQISQLITEIQSETNRAVSSMNHGTKEVDHGLEIASEAGGLFKSMIDVTHKVDSQIQEVSATAEEMSAGSQQILATVSSLHHIAQESSSAATQVVLEIENQMSAMDTVQESVANLMYSSAERIAGPVIICRILR</sequence>